<keyword evidence="6 11" id="KW-0812">Transmembrane</keyword>
<keyword evidence="8 11" id="KW-1133">Transmembrane helix</keyword>
<comment type="subcellular location">
    <subcellularLocation>
        <location evidence="1">Cell membrane</location>
        <topology evidence="1">Multi-pass membrane protein</topology>
    </subcellularLocation>
</comment>
<comment type="caution">
    <text evidence="13">The sequence shown here is derived from an EMBL/GenBank/DDBJ whole genome shotgun (WGS) entry which is preliminary data.</text>
</comment>
<keyword evidence="2" id="KW-1003">Cell membrane</keyword>
<evidence type="ECO:0000256" key="9">
    <source>
        <dbReference type="ARBA" id="ARBA00023098"/>
    </source>
</evidence>
<evidence type="ECO:0000313" key="14">
    <source>
        <dbReference type="Proteomes" id="UP000781958"/>
    </source>
</evidence>
<keyword evidence="10 11" id="KW-0472">Membrane</keyword>
<evidence type="ECO:0000256" key="10">
    <source>
        <dbReference type="ARBA" id="ARBA00023136"/>
    </source>
</evidence>
<dbReference type="Proteomes" id="UP000781958">
    <property type="component" value="Unassembled WGS sequence"/>
</dbReference>
<evidence type="ECO:0000256" key="7">
    <source>
        <dbReference type="ARBA" id="ARBA00022985"/>
    </source>
</evidence>
<evidence type="ECO:0000313" key="13">
    <source>
        <dbReference type="EMBL" id="MBP2294378.1"/>
    </source>
</evidence>
<keyword evidence="4" id="KW-0997">Cell inner membrane</keyword>
<dbReference type="InterPro" id="IPR000620">
    <property type="entry name" value="EamA_dom"/>
</dbReference>
<feature type="transmembrane region" description="Helical" evidence="11">
    <location>
        <begin position="91"/>
        <end position="109"/>
    </location>
</feature>
<evidence type="ECO:0000256" key="3">
    <source>
        <dbReference type="ARBA" id="ARBA00022516"/>
    </source>
</evidence>
<dbReference type="InterPro" id="IPR037185">
    <property type="entry name" value="EmrE-like"/>
</dbReference>
<sequence length="110" mass="11598">MFHYAALGISILLGVGGQILLKKGAMESATFARQLFHLPTLMGLSLYVASALLYLIALRRLPVSIAFPSVSLSYVAVAVLGNLAFQEPLGAQQLLGIAVIVSGVVLLSWS</sequence>
<keyword evidence="9" id="KW-0443">Lipid metabolism</keyword>
<proteinExistence type="predicted"/>
<keyword evidence="14" id="KW-1185">Reference proteome</keyword>
<evidence type="ECO:0000256" key="5">
    <source>
        <dbReference type="ARBA" id="ARBA00022556"/>
    </source>
</evidence>
<dbReference type="SUPFAM" id="SSF103481">
    <property type="entry name" value="Multidrug resistance efflux transporter EmrE"/>
    <property type="match status" value="1"/>
</dbReference>
<keyword evidence="5" id="KW-0441">Lipid A biosynthesis</keyword>
<accession>A0ABS4SP89</accession>
<dbReference type="Pfam" id="PF00892">
    <property type="entry name" value="EamA"/>
    <property type="match status" value="1"/>
</dbReference>
<keyword evidence="7" id="KW-0448">Lipopolysaccharide biosynthesis</keyword>
<keyword evidence="3" id="KW-0444">Lipid biosynthesis</keyword>
<dbReference type="PANTHER" id="PTHR30561">
    <property type="entry name" value="SMR FAMILY PROTON-DEPENDENT DRUG EFFLUX TRANSPORTER SUGE"/>
    <property type="match status" value="1"/>
</dbReference>
<evidence type="ECO:0000259" key="12">
    <source>
        <dbReference type="Pfam" id="PF00892"/>
    </source>
</evidence>
<feature type="transmembrane region" description="Helical" evidence="11">
    <location>
        <begin position="65"/>
        <end position="85"/>
    </location>
</feature>
<dbReference type="InterPro" id="IPR000390">
    <property type="entry name" value="Small_drug/metabolite_transptr"/>
</dbReference>
<evidence type="ECO:0000256" key="11">
    <source>
        <dbReference type="SAM" id="Phobius"/>
    </source>
</evidence>
<feature type="domain" description="EamA" evidence="12">
    <location>
        <begin position="39"/>
        <end position="108"/>
    </location>
</feature>
<evidence type="ECO:0000256" key="8">
    <source>
        <dbReference type="ARBA" id="ARBA00022989"/>
    </source>
</evidence>
<dbReference type="RefSeq" id="WP_209768551.1">
    <property type="nucleotide sequence ID" value="NZ_JAGINP010000015.1"/>
</dbReference>
<reference evidence="13 14" key="1">
    <citation type="submission" date="2021-03" db="EMBL/GenBank/DDBJ databases">
        <title>Genomic Encyclopedia of Type Strains, Phase III (KMG-III): the genomes of soil and plant-associated and newly described type strains.</title>
        <authorList>
            <person name="Whitman W."/>
        </authorList>
    </citation>
    <scope>NUCLEOTIDE SEQUENCE [LARGE SCALE GENOMIC DNA]</scope>
    <source>
        <strain evidence="13 14">IMMIB AFH-6</strain>
    </source>
</reference>
<protein>
    <submittedName>
        <fullName evidence="13">Multidrug transporter EmrE-like cation transporter</fullName>
    </submittedName>
</protein>
<evidence type="ECO:0000256" key="2">
    <source>
        <dbReference type="ARBA" id="ARBA00022475"/>
    </source>
</evidence>
<gene>
    <name evidence="13" type="ORF">J2851_004167</name>
</gene>
<evidence type="ECO:0000256" key="1">
    <source>
        <dbReference type="ARBA" id="ARBA00004651"/>
    </source>
</evidence>
<name>A0ABS4SP89_9PROT</name>
<dbReference type="EMBL" id="JAGINP010000015">
    <property type="protein sequence ID" value="MBP2294378.1"/>
    <property type="molecule type" value="Genomic_DNA"/>
</dbReference>
<dbReference type="Gene3D" id="1.10.3730.20">
    <property type="match status" value="1"/>
</dbReference>
<dbReference type="PANTHER" id="PTHR30561:SF9">
    <property type="entry name" value="4-AMINO-4-DEOXY-L-ARABINOSE-PHOSPHOUNDECAPRENOL FLIPPASE SUBUNIT ARNF-RELATED"/>
    <property type="match status" value="1"/>
</dbReference>
<organism evidence="13 14">
    <name type="scientific">Azospirillum rugosum</name>
    <dbReference type="NCBI Taxonomy" id="416170"/>
    <lineage>
        <taxon>Bacteria</taxon>
        <taxon>Pseudomonadati</taxon>
        <taxon>Pseudomonadota</taxon>
        <taxon>Alphaproteobacteria</taxon>
        <taxon>Rhodospirillales</taxon>
        <taxon>Azospirillaceae</taxon>
        <taxon>Azospirillum</taxon>
    </lineage>
</organism>
<evidence type="ECO:0000256" key="4">
    <source>
        <dbReference type="ARBA" id="ARBA00022519"/>
    </source>
</evidence>
<feature type="transmembrane region" description="Helical" evidence="11">
    <location>
        <begin position="41"/>
        <end position="58"/>
    </location>
</feature>
<evidence type="ECO:0000256" key="6">
    <source>
        <dbReference type="ARBA" id="ARBA00022692"/>
    </source>
</evidence>